<name>D5EK32_CORAD</name>
<dbReference type="AlphaFoldDB" id="D5EK32"/>
<gene>
    <name evidence="5" type="ordered locus">Caka_1762</name>
</gene>
<dbReference type="InterPro" id="IPR051011">
    <property type="entry name" value="Metal_resp_trans_reg"/>
</dbReference>
<keyword evidence="2" id="KW-0238">DNA-binding</keyword>
<dbReference type="GO" id="GO:0003700">
    <property type="term" value="F:DNA-binding transcription factor activity"/>
    <property type="evidence" value="ECO:0007669"/>
    <property type="project" value="InterPro"/>
</dbReference>
<keyword evidence="6" id="KW-1185">Reference proteome</keyword>
<organism evidence="5 6">
    <name type="scientific">Coraliomargarita akajimensis (strain DSM 45221 / IAM 15411 / JCM 23193 / KCTC 12865 / 04OKA010-24)</name>
    <dbReference type="NCBI Taxonomy" id="583355"/>
    <lineage>
        <taxon>Bacteria</taxon>
        <taxon>Pseudomonadati</taxon>
        <taxon>Verrucomicrobiota</taxon>
        <taxon>Opitutia</taxon>
        <taxon>Puniceicoccales</taxon>
        <taxon>Coraliomargaritaceae</taxon>
        <taxon>Coraliomargarita</taxon>
    </lineage>
</organism>
<dbReference type="STRING" id="583355.Caka_1762"/>
<dbReference type="NCBIfam" id="NF033788">
    <property type="entry name" value="HTH_metalloreg"/>
    <property type="match status" value="1"/>
</dbReference>
<evidence type="ECO:0000313" key="6">
    <source>
        <dbReference type="Proteomes" id="UP000000925"/>
    </source>
</evidence>
<dbReference type="InterPro" id="IPR036390">
    <property type="entry name" value="WH_DNA-bd_sf"/>
</dbReference>
<reference evidence="5 6" key="1">
    <citation type="journal article" date="2010" name="Stand. Genomic Sci.">
        <title>Complete genome sequence of Coraliomargarita akajimensis type strain (04OKA010-24).</title>
        <authorList>
            <person name="Mavromatis K."/>
            <person name="Abt B."/>
            <person name="Brambilla E."/>
            <person name="Lapidus A."/>
            <person name="Copeland A."/>
            <person name="Deshpande S."/>
            <person name="Nolan M."/>
            <person name="Lucas S."/>
            <person name="Tice H."/>
            <person name="Cheng J.F."/>
            <person name="Han C."/>
            <person name="Detter J.C."/>
            <person name="Woyke T."/>
            <person name="Goodwin L."/>
            <person name="Pitluck S."/>
            <person name="Held B."/>
            <person name="Brettin T."/>
            <person name="Tapia R."/>
            <person name="Ivanova N."/>
            <person name="Mikhailova N."/>
            <person name="Pati A."/>
            <person name="Liolios K."/>
            <person name="Chen A."/>
            <person name="Palaniappan K."/>
            <person name="Land M."/>
            <person name="Hauser L."/>
            <person name="Chang Y.J."/>
            <person name="Jeffries C.D."/>
            <person name="Rohde M."/>
            <person name="Goker M."/>
            <person name="Bristow J."/>
            <person name="Eisen J.A."/>
            <person name="Markowitz V."/>
            <person name="Hugenholtz P."/>
            <person name="Klenk H.P."/>
            <person name="Kyrpides N.C."/>
        </authorList>
    </citation>
    <scope>NUCLEOTIDE SEQUENCE [LARGE SCALE GENOMIC DNA]</scope>
    <source>
        <strain evidence="6">DSM 45221 / IAM 15411 / JCM 23193 / KCTC 12865</strain>
    </source>
</reference>
<protein>
    <submittedName>
        <fullName evidence="5">Transcriptional regulator, ArsR family</fullName>
    </submittedName>
</protein>
<evidence type="ECO:0000259" key="4">
    <source>
        <dbReference type="PROSITE" id="PS50987"/>
    </source>
</evidence>
<accession>D5EK32</accession>
<dbReference type="OrthoDB" id="9798835at2"/>
<dbReference type="Pfam" id="PF01022">
    <property type="entry name" value="HTH_5"/>
    <property type="match status" value="1"/>
</dbReference>
<dbReference type="InterPro" id="IPR011991">
    <property type="entry name" value="ArsR-like_HTH"/>
</dbReference>
<dbReference type="InterPro" id="IPR036388">
    <property type="entry name" value="WH-like_DNA-bd_sf"/>
</dbReference>
<dbReference type="PROSITE" id="PS50987">
    <property type="entry name" value="HTH_ARSR_2"/>
    <property type="match status" value="1"/>
</dbReference>
<dbReference type="PRINTS" id="PR00778">
    <property type="entry name" value="HTHARSR"/>
</dbReference>
<proteinExistence type="predicted"/>
<dbReference type="Proteomes" id="UP000000925">
    <property type="component" value="Chromosome"/>
</dbReference>
<dbReference type="CDD" id="cd00090">
    <property type="entry name" value="HTH_ARSR"/>
    <property type="match status" value="1"/>
</dbReference>
<dbReference type="GO" id="GO:0003677">
    <property type="term" value="F:DNA binding"/>
    <property type="evidence" value="ECO:0007669"/>
    <property type="project" value="UniProtKB-KW"/>
</dbReference>
<dbReference type="SMART" id="SM00418">
    <property type="entry name" value="HTH_ARSR"/>
    <property type="match status" value="1"/>
</dbReference>
<evidence type="ECO:0000256" key="3">
    <source>
        <dbReference type="ARBA" id="ARBA00023163"/>
    </source>
</evidence>
<dbReference type="PANTHER" id="PTHR43132">
    <property type="entry name" value="ARSENICAL RESISTANCE OPERON REPRESSOR ARSR-RELATED"/>
    <property type="match status" value="1"/>
</dbReference>
<dbReference type="HOGENOM" id="CLU_097806_3_1_0"/>
<dbReference type="EMBL" id="CP001998">
    <property type="protein sequence ID" value="ADE54781.1"/>
    <property type="molecule type" value="Genomic_DNA"/>
</dbReference>
<dbReference type="KEGG" id="caa:Caka_1762"/>
<dbReference type="PANTHER" id="PTHR43132:SF2">
    <property type="entry name" value="ARSENICAL RESISTANCE OPERON REPRESSOR ARSR-RELATED"/>
    <property type="match status" value="1"/>
</dbReference>
<dbReference type="SUPFAM" id="SSF46785">
    <property type="entry name" value="Winged helix' DNA-binding domain"/>
    <property type="match status" value="1"/>
</dbReference>
<feature type="domain" description="HTH arsR-type" evidence="4">
    <location>
        <begin position="1"/>
        <end position="88"/>
    </location>
</feature>
<sequence>MEASDIYKCIADDQRLRILNLLEGGPLCVCHIQEILEAPQVKISKQLSTMKALDLIYSAREGTWMVYHLTTPMPPLLRTNLDHLRQADCAECNQLQRDLKARRALVARLRQQPDACPEPVSESITCCAP</sequence>
<evidence type="ECO:0000256" key="2">
    <source>
        <dbReference type="ARBA" id="ARBA00023125"/>
    </source>
</evidence>
<keyword evidence="3" id="KW-0804">Transcription</keyword>
<evidence type="ECO:0000313" key="5">
    <source>
        <dbReference type="EMBL" id="ADE54781.1"/>
    </source>
</evidence>
<dbReference type="eggNOG" id="COG0640">
    <property type="taxonomic scope" value="Bacteria"/>
</dbReference>
<dbReference type="Gene3D" id="1.10.10.10">
    <property type="entry name" value="Winged helix-like DNA-binding domain superfamily/Winged helix DNA-binding domain"/>
    <property type="match status" value="1"/>
</dbReference>
<dbReference type="InterPro" id="IPR001845">
    <property type="entry name" value="HTH_ArsR_DNA-bd_dom"/>
</dbReference>
<evidence type="ECO:0000256" key="1">
    <source>
        <dbReference type="ARBA" id="ARBA00023015"/>
    </source>
</evidence>
<keyword evidence="1" id="KW-0805">Transcription regulation</keyword>
<dbReference type="RefSeq" id="WP_013043503.1">
    <property type="nucleotide sequence ID" value="NC_014008.1"/>
</dbReference>